<dbReference type="Pfam" id="PF06046">
    <property type="entry name" value="Sec6"/>
    <property type="match status" value="1"/>
</dbReference>
<dbReference type="GO" id="GO:0000149">
    <property type="term" value="F:SNARE binding"/>
    <property type="evidence" value="ECO:0007669"/>
    <property type="project" value="TreeGrafter"/>
</dbReference>
<evidence type="ECO:0000313" key="2">
    <source>
        <dbReference type="Proteomes" id="UP000250572"/>
    </source>
</evidence>
<organism evidence="1 2">
    <name type="scientific">Gambusia affinis</name>
    <name type="common">Western mosquitofish</name>
    <name type="synonym">Heterandria affinis</name>
    <dbReference type="NCBI Taxonomy" id="33528"/>
    <lineage>
        <taxon>Eukaryota</taxon>
        <taxon>Metazoa</taxon>
        <taxon>Chordata</taxon>
        <taxon>Craniata</taxon>
        <taxon>Vertebrata</taxon>
        <taxon>Euteleostomi</taxon>
        <taxon>Actinopterygii</taxon>
        <taxon>Neopterygii</taxon>
        <taxon>Teleostei</taxon>
        <taxon>Neoteleostei</taxon>
        <taxon>Acanthomorphata</taxon>
        <taxon>Ovalentaria</taxon>
        <taxon>Atherinomorphae</taxon>
        <taxon>Cyprinodontiformes</taxon>
        <taxon>Poeciliidae</taxon>
        <taxon>Poeciliinae</taxon>
        <taxon>Gambusia</taxon>
    </lineage>
</organism>
<accession>A0A315W7E2</accession>
<dbReference type="PANTHER" id="PTHR21292">
    <property type="entry name" value="EXOCYST COMPLEX COMPONENT SEC6-RELATED"/>
    <property type="match status" value="1"/>
</dbReference>
<dbReference type="EMBL" id="NHOQ01000342">
    <property type="protein sequence ID" value="PWA30825.1"/>
    <property type="molecule type" value="Genomic_DNA"/>
</dbReference>
<gene>
    <name evidence="1" type="ORF">CCH79_00017339</name>
</gene>
<dbReference type="InterPro" id="IPR010326">
    <property type="entry name" value="EXOC3/Sec6"/>
</dbReference>
<proteinExistence type="predicted"/>
<name>A0A315W7E2_GAMAF</name>
<dbReference type="AlphaFoldDB" id="A0A315W7E2"/>
<dbReference type="GO" id="GO:0006887">
    <property type="term" value="P:exocytosis"/>
    <property type="evidence" value="ECO:0007669"/>
    <property type="project" value="InterPro"/>
</dbReference>
<evidence type="ECO:0008006" key="3">
    <source>
        <dbReference type="Google" id="ProtNLM"/>
    </source>
</evidence>
<dbReference type="Proteomes" id="UP000250572">
    <property type="component" value="Unassembled WGS sequence"/>
</dbReference>
<keyword evidence="2" id="KW-1185">Reference proteome</keyword>
<evidence type="ECO:0000313" key="1">
    <source>
        <dbReference type="EMBL" id="PWA30825.1"/>
    </source>
</evidence>
<dbReference type="Gene3D" id="1.10.357.50">
    <property type="match status" value="1"/>
</dbReference>
<dbReference type="FunFam" id="1.10.357.50:FF:000004">
    <property type="entry name" value="Exocyst complex component 3"/>
    <property type="match status" value="1"/>
</dbReference>
<reference evidence="1 2" key="1">
    <citation type="journal article" date="2018" name="G3 (Bethesda)">
        <title>A High-Quality Reference Genome for the Invasive Mosquitofish Gambusia affinis Using a Chicago Library.</title>
        <authorList>
            <person name="Hoffberg S.L."/>
            <person name="Troendle N.J."/>
            <person name="Glenn T.C."/>
            <person name="Mahmud O."/>
            <person name="Louha S."/>
            <person name="Chalopin D."/>
            <person name="Bennetzen J.L."/>
            <person name="Mauricio R."/>
        </authorList>
    </citation>
    <scope>NUCLEOTIDE SEQUENCE [LARGE SCALE GENOMIC DNA]</scope>
    <source>
        <strain evidence="1">NE01/NJP1002.9</strain>
        <tissue evidence="1">Muscle</tissue>
    </source>
</reference>
<dbReference type="GO" id="GO:0051601">
    <property type="term" value="P:exocyst localization"/>
    <property type="evidence" value="ECO:0007669"/>
    <property type="project" value="TreeGrafter"/>
</dbReference>
<sequence>MEETSREAVATAVQRVAGMLQRSDQLDKVEQYRRREARKKASVEARLKAAIQSQLDGVRTGLTQLHTALLDVKDIQSSLANVNKDWRQSINTIENLKDVKDAVVQHSQLAAAVENLKNIFSVPEIVLETQQLTEQGELLQAHRKLMELECSRDDLMYEQYRMDSKNTSDMNLISIYFEDVQRLSDELAKQLWMVLQRSMVTVRRDPTMLVSVVRIIEREEKLDRRMVDRKKQTGFIPPGRPKHWKDKMFQVLEGTVSTRIEGTQAVTREADKMWLVRLLEITRKYVLDDLIVVKNLMVQCFPPHYNTFNSLYHNTVSTRVKELALEDLEANEIVSLLTWVLNTYKSVEMMGHPDLCSEFDINQLEPLLPQEVVDDLLSKYVKTFTSNITGWLRKALETDKKDWYKETEPEADQDGYYQTTLPAIVFQMFEQNLQVAAQIDGDFKEQVLKLCLKQMNSFLMRYREEVVAYKEEHLRDRQLPQCYIQYMIAIVNNCQTFKESINSLKRKYSQSLDPFDSDTAIERTLSEVVKEGCQFLLDEVFLDLETGNRKNVHVLCPPDIRVFGDQSGDFQEEQSGISQLEDLSDGSDGATEPVRVLTLQVESLFNASCREPSSATVLHHHPAQGLIGHVLHTAHSAGQREDHIQALLAVRGDASREMRQMIIGTLSENKVSYSGTTQPIFKDITVPTITTTMTSMTSMATAKLLK</sequence>
<dbReference type="GO" id="GO:0000145">
    <property type="term" value="C:exocyst"/>
    <property type="evidence" value="ECO:0007669"/>
    <property type="project" value="InterPro"/>
</dbReference>
<comment type="caution">
    <text evidence="1">The sequence shown here is derived from an EMBL/GenBank/DDBJ whole genome shotgun (WGS) entry which is preliminary data.</text>
</comment>
<dbReference type="STRING" id="33528.ENSGAFP00000022129"/>
<dbReference type="PANTHER" id="PTHR21292:SF13">
    <property type="entry name" value="EXOCYST COMPLEX COMPONENT 3"/>
    <property type="match status" value="1"/>
</dbReference>
<protein>
    <recommendedName>
        <fullName evidence="3">Exocyst complex component 3</fullName>
    </recommendedName>
</protein>